<comment type="caution">
    <text evidence="7">The sequence shown here is derived from an EMBL/GenBank/DDBJ whole genome shotgun (WGS) entry which is preliminary data.</text>
</comment>
<comment type="similarity">
    <text evidence="1 5">Belongs to the iron/ascorbate-dependent oxidoreductase family.</text>
</comment>
<protein>
    <submittedName>
        <fullName evidence="7">Putative oxidoreductase</fullName>
        <ecNumber evidence="7">1.14.11.-</ecNumber>
    </submittedName>
</protein>
<feature type="domain" description="Fe2OG dioxygenase" evidence="6">
    <location>
        <begin position="212"/>
        <end position="312"/>
    </location>
</feature>
<dbReference type="EC" id="1.14.11.-" evidence="7"/>
<organism evidence="7 8">
    <name type="scientific">Rosa chinensis</name>
    <name type="common">China rose</name>
    <dbReference type="NCBI Taxonomy" id="74649"/>
    <lineage>
        <taxon>Eukaryota</taxon>
        <taxon>Viridiplantae</taxon>
        <taxon>Streptophyta</taxon>
        <taxon>Embryophyta</taxon>
        <taxon>Tracheophyta</taxon>
        <taxon>Spermatophyta</taxon>
        <taxon>Magnoliopsida</taxon>
        <taxon>eudicotyledons</taxon>
        <taxon>Gunneridae</taxon>
        <taxon>Pentapetalae</taxon>
        <taxon>rosids</taxon>
        <taxon>fabids</taxon>
        <taxon>Rosales</taxon>
        <taxon>Rosaceae</taxon>
        <taxon>Rosoideae</taxon>
        <taxon>Rosoideae incertae sedis</taxon>
        <taxon>Rosa</taxon>
    </lineage>
</organism>
<dbReference type="InterPro" id="IPR050295">
    <property type="entry name" value="Plant_2OG-oxidoreductases"/>
</dbReference>
<dbReference type="GO" id="GO:0016491">
    <property type="term" value="F:oxidoreductase activity"/>
    <property type="evidence" value="ECO:0007669"/>
    <property type="project" value="UniProtKB-KW"/>
</dbReference>
<keyword evidence="3" id="KW-0847">Vitamin C</keyword>
<dbReference type="OrthoDB" id="288590at2759"/>
<dbReference type="InterPro" id="IPR026992">
    <property type="entry name" value="DIOX_N"/>
</dbReference>
<dbReference type="Gene3D" id="2.60.120.330">
    <property type="entry name" value="B-lactam Antibiotic, Isopenicillin N Synthase, Chain"/>
    <property type="match status" value="1"/>
</dbReference>
<dbReference type="PROSITE" id="PS51471">
    <property type="entry name" value="FE2OG_OXY"/>
    <property type="match status" value="1"/>
</dbReference>
<dbReference type="Gramene" id="PRQ34409">
    <property type="protein sequence ID" value="PRQ34409"/>
    <property type="gene ID" value="RchiOBHm_Chr5g0068661"/>
</dbReference>
<evidence type="ECO:0000256" key="2">
    <source>
        <dbReference type="ARBA" id="ARBA00022723"/>
    </source>
</evidence>
<dbReference type="Pfam" id="PF03171">
    <property type="entry name" value="2OG-FeII_Oxy"/>
    <property type="match status" value="1"/>
</dbReference>
<sequence length="362" mass="40424">MAPAIAQNVETSTVTPTKVTSIKTLAESSAALSSVPSAYAFTINPNDEADPNDPEFAVPIIDMSLLTCGSPDQRSKIIQDLVKICQEWGFFIVINHGVPESLMKAMIDSCHGFFSLPESEKQEFKSGNDVLEMFKYGTSYNLALDKVLLWRDFFKVRTHPEFYSLNKPASFSEISLEFSKRTREVALEIIKAISESLGLEPNYIYDAMNMDRGLQMLAGNYYPLCPQPEHAIGIPHHTDHGLVTLLIQNEMKGLQVEHNGKWLTVDGPANGFFVNLADQMQILTNGKYKSVMHRAIVNNKAARISIAIPHGPSVDTTIAPSPELCDREGQAPKYLAMNYKEYIQLQQSGKNYMKSTFDHIRV</sequence>
<evidence type="ECO:0000256" key="4">
    <source>
        <dbReference type="ARBA" id="ARBA00023004"/>
    </source>
</evidence>
<evidence type="ECO:0000259" key="6">
    <source>
        <dbReference type="PROSITE" id="PS51471"/>
    </source>
</evidence>
<evidence type="ECO:0000256" key="5">
    <source>
        <dbReference type="RuleBase" id="RU003682"/>
    </source>
</evidence>
<dbReference type="Proteomes" id="UP000238479">
    <property type="component" value="Chromosome 5"/>
</dbReference>
<keyword evidence="2 5" id="KW-0479">Metal-binding</keyword>
<evidence type="ECO:0000256" key="1">
    <source>
        <dbReference type="ARBA" id="ARBA00008056"/>
    </source>
</evidence>
<gene>
    <name evidence="7" type="ORF">RchiOBHm_Chr5g0068661</name>
</gene>
<evidence type="ECO:0000256" key="3">
    <source>
        <dbReference type="ARBA" id="ARBA00022896"/>
    </source>
</evidence>
<keyword evidence="5 7" id="KW-0560">Oxidoreductase</keyword>
<dbReference type="GO" id="GO:0031418">
    <property type="term" value="F:L-ascorbic acid binding"/>
    <property type="evidence" value="ECO:0007669"/>
    <property type="project" value="UniProtKB-KW"/>
</dbReference>
<name>A0A2P6QJR4_ROSCH</name>
<dbReference type="EMBL" id="PDCK01000043">
    <property type="protein sequence ID" value="PRQ34409.1"/>
    <property type="molecule type" value="Genomic_DNA"/>
</dbReference>
<proteinExistence type="inferred from homology"/>
<accession>A0A2P6QJR4</accession>
<reference evidence="7 8" key="1">
    <citation type="journal article" date="2018" name="Nat. Genet.">
        <title>The Rosa genome provides new insights in the design of modern roses.</title>
        <authorList>
            <person name="Bendahmane M."/>
        </authorList>
    </citation>
    <scope>NUCLEOTIDE SEQUENCE [LARGE SCALE GENOMIC DNA]</scope>
    <source>
        <strain evidence="8">cv. Old Blush</strain>
    </source>
</reference>
<keyword evidence="4 5" id="KW-0408">Iron</keyword>
<dbReference type="AlphaFoldDB" id="A0A2P6QJR4"/>
<dbReference type="InterPro" id="IPR027443">
    <property type="entry name" value="IPNS-like_sf"/>
</dbReference>
<dbReference type="Pfam" id="PF14226">
    <property type="entry name" value="DIOX_N"/>
    <property type="match status" value="1"/>
</dbReference>
<evidence type="ECO:0000313" key="7">
    <source>
        <dbReference type="EMBL" id="PRQ34409.1"/>
    </source>
</evidence>
<dbReference type="GO" id="GO:0046872">
    <property type="term" value="F:metal ion binding"/>
    <property type="evidence" value="ECO:0007669"/>
    <property type="project" value="UniProtKB-KW"/>
</dbReference>
<dbReference type="PANTHER" id="PTHR47991">
    <property type="entry name" value="OXOGLUTARATE/IRON-DEPENDENT DIOXYGENASE"/>
    <property type="match status" value="1"/>
</dbReference>
<dbReference type="OMA" id="YIHKRMN"/>
<dbReference type="InterPro" id="IPR044861">
    <property type="entry name" value="IPNS-like_FE2OG_OXY"/>
</dbReference>
<dbReference type="InterPro" id="IPR005123">
    <property type="entry name" value="Oxoglu/Fe-dep_dioxygenase_dom"/>
</dbReference>
<dbReference type="SUPFAM" id="SSF51197">
    <property type="entry name" value="Clavaminate synthase-like"/>
    <property type="match status" value="1"/>
</dbReference>
<keyword evidence="8" id="KW-1185">Reference proteome</keyword>
<evidence type="ECO:0000313" key="8">
    <source>
        <dbReference type="Proteomes" id="UP000238479"/>
    </source>
</evidence>